<reference evidence="2 4" key="2">
    <citation type="journal article" date="2013" name="Nature">
        <title>Insights into bilaterian evolution from three spiralian genomes.</title>
        <authorList>
            <person name="Simakov O."/>
            <person name="Marletaz F."/>
            <person name="Cho S.J."/>
            <person name="Edsinger-Gonzales E."/>
            <person name="Havlak P."/>
            <person name="Hellsten U."/>
            <person name="Kuo D.H."/>
            <person name="Larsson T."/>
            <person name="Lv J."/>
            <person name="Arendt D."/>
            <person name="Savage R."/>
            <person name="Osoegawa K."/>
            <person name="de Jong P."/>
            <person name="Grimwood J."/>
            <person name="Chapman J.A."/>
            <person name="Shapiro H."/>
            <person name="Aerts A."/>
            <person name="Otillar R.P."/>
            <person name="Terry A.Y."/>
            <person name="Boore J.L."/>
            <person name="Grigoriev I.V."/>
            <person name="Lindberg D.R."/>
            <person name="Seaver E.C."/>
            <person name="Weisblat D.A."/>
            <person name="Putnam N.H."/>
            <person name="Rokhsar D.S."/>
        </authorList>
    </citation>
    <scope>NUCLEOTIDE SEQUENCE</scope>
</reference>
<dbReference type="KEGG" id="hro:HELRODRAFT_178886"/>
<dbReference type="CTD" id="20206999"/>
<name>T1FDV0_HELRO</name>
<dbReference type="HOGENOM" id="CLU_1637260_0_0_1"/>
<evidence type="ECO:0000313" key="3">
    <source>
        <dbReference type="EnsemblMetazoa" id="HelroP178886"/>
    </source>
</evidence>
<dbReference type="EnsemblMetazoa" id="HelroT178886">
    <property type="protein sequence ID" value="HelroP178886"/>
    <property type="gene ID" value="HelroG178886"/>
</dbReference>
<dbReference type="GeneID" id="20206999"/>
<keyword evidence="4" id="KW-1185">Reference proteome</keyword>
<evidence type="ECO:0000313" key="4">
    <source>
        <dbReference type="Proteomes" id="UP000015101"/>
    </source>
</evidence>
<sequence>MHNNYDDANDDTQLQMSEMTSTNFLTSGERCWEKRRSNGIKKGTWCDKKPVQFDYWNDCSPYKEYEEISQLIRSNLFPGYSHSTTKYSLYDDDYNSDVVHKRCETEAHEEFKRRTKWRQKAIEERTLQKKINEIQNRKNNRNNNKKADKNEDLSLNNRNKNK</sequence>
<dbReference type="InterPro" id="IPR029234">
    <property type="entry name" value="CIMIP4"/>
</dbReference>
<dbReference type="EMBL" id="AMQM01006602">
    <property type="status" value="NOT_ANNOTATED_CDS"/>
    <property type="molecule type" value="Genomic_DNA"/>
</dbReference>
<protein>
    <submittedName>
        <fullName evidence="2 3">Uncharacterized protein</fullName>
    </submittedName>
</protein>
<feature type="compositionally biased region" description="Polar residues" evidence="1">
    <location>
        <begin position="153"/>
        <end position="162"/>
    </location>
</feature>
<dbReference type="InParanoid" id="T1FDV0"/>
<dbReference type="EMBL" id="KB097496">
    <property type="protein sequence ID" value="ESN95968.1"/>
    <property type="molecule type" value="Genomic_DNA"/>
</dbReference>
<reference evidence="3" key="3">
    <citation type="submission" date="2015-06" db="UniProtKB">
        <authorList>
            <consortium name="EnsemblMetazoa"/>
        </authorList>
    </citation>
    <scope>IDENTIFICATION</scope>
</reference>
<dbReference type="Pfam" id="PF15400">
    <property type="entry name" value="TEX33"/>
    <property type="match status" value="1"/>
</dbReference>
<dbReference type="RefSeq" id="XP_009026001.1">
    <property type="nucleotide sequence ID" value="XM_009027753.1"/>
</dbReference>
<dbReference type="Proteomes" id="UP000015101">
    <property type="component" value="Unassembled WGS sequence"/>
</dbReference>
<reference evidence="4" key="1">
    <citation type="submission" date="2012-12" db="EMBL/GenBank/DDBJ databases">
        <authorList>
            <person name="Hellsten U."/>
            <person name="Grimwood J."/>
            <person name="Chapman J.A."/>
            <person name="Shapiro H."/>
            <person name="Aerts A."/>
            <person name="Otillar R.P."/>
            <person name="Terry A.Y."/>
            <person name="Boore J.L."/>
            <person name="Simakov O."/>
            <person name="Marletaz F."/>
            <person name="Cho S.-J."/>
            <person name="Edsinger-Gonzales E."/>
            <person name="Havlak P."/>
            <person name="Kuo D.-H."/>
            <person name="Larsson T."/>
            <person name="Lv J."/>
            <person name="Arendt D."/>
            <person name="Savage R."/>
            <person name="Osoegawa K."/>
            <person name="de Jong P."/>
            <person name="Lindberg D.R."/>
            <person name="Seaver E.C."/>
            <person name="Weisblat D.A."/>
            <person name="Putnam N.H."/>
            <person name="Grigoriev I.V."/>
            <person name="Rokhsar D.S."/>
        </authorList>
    </citation>
    <scope>NUCLEOTIDE SEQUENCE</scope>
</reference>
<evidence type="ECO:0000313" key="2">
    <source>
        <dbReference type="EMBL" id="ESN95968.1"/>
    </source>
</evidence>
<gene>
    <name evidence="3" type="primary">20206999</name>
    <name evidence="2" type="ORF">HELRODRAFT_178886</name>
</gene>
<feature type="region of interest" description="Disordered" evidence="1">
    <location>
        <begin position="128"/>
        <end position="162"/>
    </location>
</feature>
<dbReference type="AlphaFoldDB" id="T1FDV0"/>
<proteinExistence type="predicted"/>
<accession>T1FDV0</accession>
<organism evidence="3 4">
    <name type="scientific">Helobdella robusta</name>
    <name type="common">Californian leech</name>
    <dbReference type="NCBI Taxonomy" id="6412"/>
    <lineage>
        <taxon>Eukaryota</taxon>
        <taxon>Metazoa</taxon>
        <taxon>Spiralia</taxon>
        <taxon>Lophotrochozoa</taxon>
        <taxon>Annelida</taxon>
        <taxon>Clitellata</taxon>
        <taxon>Hirudinea</taxon>
        <taxon>Rhynchobdellida</taxon>
        <taxon>Glossiphoniidae</taxon>
        <taxon>Helobdella</taxon>
    </lineage>
</organism>
<evidence type="ECO:0000256" key="1">
    <source>
        <dbReference type="SAM" id="MobiDB-lite"/>
    </source>
</evidence>